<protein>
    <recommendedName>
        <fullName evidence="2">Protein TIFY</fullName>
    </recommendedName>
    <alternativeName>
        <fullName evidence="2">Jasmonate ZIM domain-containing protein</fullName>
    </alternativeName>
</protein>
<dbReference type="PANTHER" id="PTHR33077:SF140">
    <property type="entry name" value="PROTEIN TIFY 10B"/>
    <property type="match status" value="1"/>
</dbReference>
<keyword evidence="6" id="KW-1185">Reference proteome</keyword>
<accession>A0AA88QJR1</accession>
<evidence type="ECO:0000256" key="2">
    <source>
        <dbReference type="RuleBase" id="RU369065"/>
    </source>
</evidence>
<dbReference type="PROSITE" id="PS51320">
    <property type="entry name" value="TIFY"/>
    <property type="match status" value="1"/>
</dbReference>
<evidence type="ECO:0000313" key="6">
    <source>
        <dbReference type="Proteomes" id="UP001187471"/>
    </source>
</evidence>
<dbReference type="InterPro" id="IPR040390">
    <property type="entry name" value="TIFY/JAZ"/>
</dbReference>
<comment type="function">
    <text evidence="2">Repressor of jasmonate responses.</text>
</comment>
<dbReference type="Proteomes" id="UP001187471">
    <property type="component" value="Unassembled WGS sequence"/>
</dbReference>
<comment type="similarity">
    <text evidence="1 2">Belongs to the TIFY/JAZ family.</text>
</comment>
<evidence type="ECO:0000256" key="1">
    <source>
        <dbReference type="ARBA" id="ARBA00008614"/>
    </source>
</evidence>
<dbReference type="AlphaFoldDB" id="A0AA88QJR1"/>
<evidence type="ECO:0000259" key="4">
    <source>
        <dbReference type="PROSITE" id="PS51320"/>
    </source>
</evidence>
<comment type="subcellular location">
    <subcellularLocation>
        <location evidence="2">Nucleus</location>
    </subcellularLocation>
</comment>
<evidence type="ECO:0000313" key="5">
    <source>
        <dbReference type="EMBL" id="KAK2970792.1"/>
    </source>
</evidence>
<dbReference type="SMART" id="SM00979">
    <property type="entry name" value="TIFY"/>
    <property type="match status" value="1"/>
</dbReference>
<dbReference type="InterPro" id="IPR010399">
    <property type="entry name" value="Tify_dom"/>
</dbReference>
<dbReference type="GO" id="GO:0005634">
    <property type="term" value="C:nucleus"/>
    <property type="evidence" value="ECO:0007669"/>
    <property type="project" value="UniProtKB-SubCell"/>
</dbReference>
<comment type="caution">
    <text evidence="5">The sequence shown here is derived from an EMBL/GenBank/DDBJ whole genome shotgun (WGS) entry which is preliminary data.</text>
</comment>
<gene>
    <name evidence="5" type="ORF">RJ640_002898</name>
</gene>
<dbReference type="Pfam" id="PF09425">
    <property type="entry name" value="Jas_motif"/>
    <property type="match status" value="1"/>
</dbReference>
<dbReference type="GO" id="GO:0009611">
    <property type="term" value="P:response to wounding"/>
    <property type="evidence" value="ECO:0007669"/>
    <property type="project" value="UniProtKB-UniRule"/>
</dbReference>
<dbReference type="Pfam" id="PF06200">
    <property type="entry name" value="tify"/>
    <property type="match status" value="1"/>
</dbReference>
<proteinExistence type="inferred from homology"/>
<dbReference type="PANTHER" id="PTHR33077">
    <property type="entry name" value="PROTEIN TIFY 4A-RELATED-RELATED"/>
    <property type="match status" value="1"/>
</dbReference>
<comment type="domain">
    <text evidence="2">The jas domain is required for interaction with COI1.</text>
</comment>
<organism evidence="5 6">
    <name type="scientific">Escallonia rubra</name>
    <dbReference type="NCBI Taxonomy" id="112253"/>
    <lineage>
        <taxon>Eukaryota</taxon>
        <taxon>Viridiplantae</taxon>
        <taxon>Streptophyta</taxon>
        <taxon>Embryophyta</taxon>
        <taxon>Tracheophyta</taxon>
        <taxon>Spermatophyta</taxon>
        <taxon>Magnoliopsida</taxon>
        <taxon>eudicotyledons</taxon>
        <taxon>Gunneridae</taxon>
        <taxon>Pentapetalae</taxon>
        <taxon>asterids</taxon>
        <taxon>campanulids</taxon>
        <taxon>Escalloniales</taxon>
        <taxon>Escalloniaceae</taxon>
        <taxon>Escallonia</taxon>
    </lineage>
</organism>
<keyword evidence="2" id="KW-0539">Nucleus</keyword>
<reference evidence="5" key="1">
    <citation type="submission" date="2022-12" db="EMBL/GenBank/DDBJ databases">
        <title>Draft genome assemblies for two species of Escallonia (Escalloniales).</title>
        <authorList>
            <person name="Chanderbali A."/>
            <person name="Dervinis C."/>
            <person name="Anghel I."/>
            <person name="Soltis D."/>
            <person name="Soltis P."/>
            <person name="Zapata F."/>
        </authorList>
    </citation>
    <scope>NUCLEOTIDE SEQUENCE</scope>
    <source>
        <strain evidence="5">UCBG92.1500</strain>
        <tissue evidence="5">Leaf</tissue>
    </source>
</reference>
<dbReference type="GO" id="GO:2000022">
    <property type="term" value="P:regulation of jasmonic acid mediated signaling pathway"/>
    <property type="evidence" value="ECO:0007669"/>
    <property type="project" value="UniProtKB-UniRule"/>
</dbReference>
<dbReference type="EMBL" id="JAVXUO010002646">
    <property type="protein sequence ID" value="KAK2970792.1"/>
    <property type="molecule type" value="Genomic_DNA"/>
</dbReference>
<sequence>MSSSSEIVDSGRFAGQKAARVTEKSNFSQTCNLLSQYLKEKRSLGDLNLGMNCNFEPNGMPAQVPAPTMNLFPVDEKSGGAVTRNRNSINFFPQQAGFGAPVAAKEVPKSADLNVNKSQPENAQMTIFYGGQVIVFNDFPAEKAKEIMLLASGGTTQKPNTFPANFVQKPTEATNLVAPVSNFDNNMVQQPPQPVVAGLPIARKNSLARFLEKRKDRIIARAPYQATNAAAPSKPGESKSWLGLAAQSPVPFENQS</sequence>
<name>A0AA88QJR1_9ASTE</name>
<evidence type="ECO:0000256" key="3">
    <source>
        <dbReference type="SAM" id="MobiDB-lite"/>
    </source>
</evidence>
<dbReference type="GO" id="GO:0031347">
    <property type="term" value="P:regulation of defense response"/>
    <property type="evidence" value="ECO:0007669"/>
    <property type="project" value="UniProtKB-UniRule"/>
</dbReference>
<feature type="region of interest" description="Disordered" evidence="3">
    <location>
        <begin position="226"/>
        <end position="256"/>
    </location>
</feature>
<dbReference type="InterPro" id="IPR018467">
    <property type="entry name" value="CCT_CS"/>
</dbReference>
<keyword evidence="2" id="KW-1184">Jasmonic acid signaling pathway</keyword>
<feature type="domain" description="Tify" evidence="4">
    <location>
        <begin position="118"/>
        <end position="153"/>
    </location>
</feature>